<keyword evidence="2" id="KW-1133">Transmembrane helix</keyword>
<dbReference type="Proteomes" id="UP000255389">
    <property type="component" value="Unassembled WGS sequence"/>
</dbReference>
<feature type="region of interest" description="Disordered" evidence="1">
    <location>
        <begin position="166"/>
        <end position="185"/>
    </location>
</feature>
<dbReference type="EMBL" id="UGQY01000006">
    <property type="protein sequence ID" value="SUA31424.1"/>
    <property type="molecule type" value="Genomic_DNA"/>
</dbReference>
<evidence type="ECO:0000313" key="4">
    <source>
        <dbReference type="Proteomes" id="UP000255389"/>
    </source>
</evidence>
<feature type="transmembrane region" description="Helical" evidence="2">
    <location>
        <begin position="76"/>
        <end position="98"/>
    </location>
</feature>
<gene>
    <name evidence="3" type="ORF">NCTC1542_06778</name>
</gene>
<dbReference type="InterPro" id="IPR021235">
    <property type="entry name" value="DUF2637"/>
</dbReference>
<proteinExistence type="predicted"/>
<dbReference type="AlphaFoldDB" id="A0A378WED2"/>
<protein>
    <submittedName>
        <fullName evidence="3">Protein of uncharacterized function (DUF2637)</fullName>
    </submittedName>
</protein>
<sequence>MADETYRRKAIKFQQGWQVFATLGSAAAQIYHAKMTAPPEIMVGSAIAHIVAPVVFVAATHSVILQIRARRYGPQFVLSVFVTVFLGLAAFWLMFYSLRELAMILGMRPAWLWPVIIDASIAVSTLGLWSLTHRSRDDEEPEGEKPSHQVQIDRVDALAADRPELEASNPELEASNDEPETRVPLTKTPATQVLSASVSQAPREEQAAPAAHHLTPSPWQQGADDDEPAGASWEPERRTGADNVIAHARPAHRHLTVSDDIEASGYDFTEFARTLVESGRTKQSVKHVCRILDMHKAGYVPHAISERTGINRGTVTNVINVSKELLKDTPLAI</sequence>
<evidence type="ECO:0000256" key="2">
    <source>
        <dbReference type="SAM" id="Phobius"/>
    </source>
</evidence>
<evidence type="ECO:0000313" key="3">
    <source>
        <dbReference type="EMBL" id="SUA31424.1"/>
    </source>
</evidence>
<evidence type="ECO:0000256" key="1">
    <source>
        <dbReference type="SAM" id="MobiDB-lite"/>
    </source>
</evidence>
<dbReference type="Pfam" id="PF10935">
    <property type="entry name" value="DUF2637"/>
    <property type="match status" value="1"/>
</dbReference>
<accession>A0A378WED2</accession>
<reference evidence="3 4" key="1">
    <citation type="submission" date="2018-06" db="EMBL/GenBank/DDBJ databases">
        <authorList>
            <consortium name="Pathogen Informatics"/>
            <person name="Doyle S."/>
        </authorList>
    </citation>
    <scope>NUCLEOTIDE SEQUENCE [LARGE SCALE GENOMIC DNA]</scope>
    <source>
        <strain evidence="3 4">NCTC1542</strain>
    </source>
</reference>
<keyword evidence="2" id="KW-0812">Transmembrane</keyword>
<organism evidence="3 4">
    <name type="scientific">Mycolicibacterium fortuitum</name>
    <name type="common">Mycobacterium fortuitum</name>
    <dbReference type="NCBI Taxonomy" id="1766"/>
    <lineage>
        <taxon>Bacteria</taxon>
        <taxon>Bacillati</taxon>
        <taxon>Actinomycetota</taxon>
        <taxon>Actinomycetes</taxon>
        <taxon>Mycobacteriales</taxon>
        <taxon>Mycobacteriaceae</taxon>
        <taxon>Mycolicibacterium</taxon>
    </lineage>
</organism>
<name>A0A378WED2_MYCFO</name>
<keyword evidence="2" id="KW-0472">Membrane</keyword>
<feature type="region of interest" description="Disordered" evidence="1">
    <location>
        <begin position="192"/>
        <end position="235"/>
    </location>
</feature>
<feature type="transmembrane region" description="Helical" evidence="2">
    <location>
        <begin position="41"/>
        <end position="64"/>
    </location>
</feature>